<accession>A0ABV7GR53</accession>
<evidence type="ECO:0000313" key="3">
    <source>
        <dbReference type="Proteomes" id="UP001595632"/>
    </source>
</evidence>
<evidence type="ECO:0000313" key="2">
    <source>
        <dbReference type="EMBL" id="MFC3142031.1"/>
    </source>
</evidence>
<reference evidence="3" key="1">
    <citation type="journal article" date="2019" name="Int. J. Syst. Evol. Microbiol.">
        <title>The Global Catalogue of Microorganisms (GCM) 10K type strain sequencing project: providing services to taxonomists for standard genome sequencing and annotation.</title>
        <authorList>
            <consortium name="The Broad Institute Genomics Platform"/>
            <consortium name="The Broad Institute Genome Sequencing Center for Infectious Disease"/>
            <person name="Wu L."/>
            <person name="Ma J."/>
        </authorList>
    </citation>
    <scope>NUCLEOTIDE SEQUENCE [LARGE SCALE GENOMIC DNA]</scope>
    <source>
        <strain evidence="3">KCTC 52366</strain>
    </source>
</reference>
<name>A0ABV7GR53_9RHOB</name>
<keyword evidence="1" id="KW-0812">Transmembrane</keyword>
<keyword evidence="3" id="KW-1185">Reference proteome</keyword>
<comment type="caution">
    <text evidence="2">The sequence shown here is derived from an EMBL/GenBank/DDBJ whole genome shotgun (WGS) entry which is preliminary data.</text>
</comment>
<evidence type="ECO:0000256" key="1">
    <source>
        <dbReference type="SAM" id="Phobius"/>
    </source>
</evidence>
<dbReference type="Proteomes" id="UP001595632">
    <property type="component" value="Unassembled WGS sequence"/>
</dbReference>
<proteinExistence type="predicted"/>
<keyword evidence="1" id="KW-1133">Transmembrane helix</keyword>
<sequence length="360" mass="38323">MRRAARAILTILLLASLIGTGYSTYRLATGWPSSLLVAHAEDRIGAALERALAKAATPDAFETRLATLLSEEPRNWLAVDALLELADERAIAISPAITEQIETARDHDSGYWQRTKACGACAIDPTTCTPGQLLACRVALDVTPFGDIVSLVRGATQYVTGGEVDTLDLGLAAVGLGATALALATGGSSMVIKGGATLLKVAKSAGRLPPALARALRRAFREGIDWPKVSAVRGFDDFGGVFRPRAMRPVTGALTDVNELRDSVGLAATLHMLPKAETLGDLSAYSRISRVAGQRTVGAFELLGNNRFVRLAMRWSDEVWWAISAVFAALVSLVGLLWSILSRACLTTLRRMARKPSQSA</sequence>
<gene>
    <name evidence="2" type="ORF">ACFOGP_04890</name>
</gene>
<keyword evidence="1" id="KW-0472">Membrane</keyword>
<feature type="transmembrane region" description="Helical" evidence="1">
    <location>
        <begin position="319"/>
        <end position="341"/>
    </location>
</feature>
<protein>
    <submittedName>
        <fullName evidence="2">Uncharacterized protein</fullName>
    </submittedName>
</protein>
<dbReference type="RefSeq" id="WP_275631725.1">
    <property type="nucleotide sequence ID" value="NZ_JARGYD010000002.1"/>
</dbReference>
<organism evidence="2 3">
    <name type="scientific">Psychromarinibacter halotolerans</name>
    <dbReference type="NCBI Taxonomy" id="1775175"/>
    <lineage>
        <taxon>Bacteria</taxon>
        <taxon>Pseudomonadati</taxon>
        <taxon>Pseudomonadota</taxon>
        <taxon>Alphaproteobacteria</taxon>
        <taxon>Rhodobacterales</taxon>
        <taxon>Paracoccaceae</taxon>
        <taxon>Psychromarinibacter</taxon>
    </lineage>
</organism>
<dbReference type="EMBL" id="JBHRTB010000010">
    <property type="protein sequence ID" value="MFC3142031.1"/>
    <property type="molecule type" value="Genomic_DNA"/>
</dbReference>